<dbReference type="AlphaFoldDB" id="A0A101LZH2"/>
<accession>A0A101LZH2</accession>
<keyword evidence="1" id="KW-0496">Mitochondrion</keyword>
<reference evidence="1" key="1">
    <citation type="journal article" date="2015" name="Genome Biol. Evol.">
        <title>Organellar Genomes of White Spruce (Picea glauca): Assembly and Annotation.</title>
        <authorList>
            <person name="Jackman S.D."/>
            <person name="Warren R.L."/>
            <person name="Gibb E.A."/>
            <person name="Vandervalk B.P."/>
            <person name="Mohamadi H."/>
            <person name="Chu J."/>
            <person name="Raymond A."/>
            <person name="Pleasance S."/>
            <person name="Coope R."/>
            <person name="Wildung M.R."/>
            <person name="Ritland C.E."/>
            <person name="Bousquet J."/>
            <person name="Jones S.J."/>
            <person name="Bohlmann J."/>
            <person name="Birol I."/>
        </authorList>
    </citation>
    <scope>NUCLEOTIDE SEQUENCE [LARGE SCALE GENOMIC DNA]</scope>
    <source>
        <tissue evidence="1">Flushing bud</tissue>
    </source>
</reference>
<dbReference type="EMBL" id="LKAM01000006">
    <property type="protein sequence ID" value="KUM48135.1"/>
    <property type="molecule type" value="Genomic_DNA"/>
</dbReference>
<comment type="caution">
    <text evidence="1">The sequence shown here is derived from an EMBL/GenBank/DDBJ whole genome shotgun (WGS) entry which is preliminary data.</text>
</comment>
<name>A0A101LZH2_PICGL</name>
<proteinExistence type="predicted"/>
<geneLocation type="mitochondrion" evidence="1"/>
<evidence type="ECO:0000313" key="1">
    <source>
        <dbReference type="EMBL" id="KUM48135.1"/>
    </source>
</evidence>
<organism evidence="1">
    <name type="scientific">Picea glauca</name>
    <name type="common">White spruce</name>
    <name type="synonym">Pinus glauca</name>
    <dbReference type="NCBI Taxonomy" id="3330"/>
    <lineage>
        <taxon>Eukaryota</taxon>
        <taxon>Viridiplantae</taxon>
        <taxon>Streptophyta</taxon>
        <taxon>Embryophyta</taxon>
        <taxon>Tracheophyta</taxon>
        <taxon>Spermatophyta</taxon>
        <taxon>Pinopsida</taxon>
        <taxon>Pinidae</taxon>
        <taxon>Conifers I</taxon>
        <taxon>Pinales</taxon>
        <taxon>Pinaceae</taxon>
        <taxon>Picea</taxon>
    </lineage>
</organism>
<protein>
    <submittedName>
        <fullName evidence="1">Uncharacterized protein</fullName>
    </submittedName>
</protein>
<sequence>MARVQVSSMLRPPVFSRKGDGYAEQHWFLCEAIWSAKNTTASNAKIIEFQTTLRGRAL</sequence>
<gene>
    <name evidence="1" type="ORF">ABT39_MTgene5131</name>
</gene>